<dbReference type="AlphaFoldDB" id="A0A2T7UAZ1"/>
<dbReference type="STRING" id="1293045.H663_17110"/>
<comment type="caution">
    <text evidence="1">The sequence shown here is derived from an EMBL/GenBank/DDBJ whole genome shotgun (WGS) entry which is preliminary data.</text>
</comment>
<name>A0A2T7UAZ1_9BURK</name>
<keyword evidence="2" id="KW-1185">Reference proteome</keyword>
<dbReference type="Proteomes" id="UP000037507">
    <property type="component" value="Unassembled WGS sequence"/>
</dbReference>
<dbReference type="GO" id="GO:0016740">
    <property type="term" value="F:transferase activity"/>
    <property type="evidence" value="ECO:0007669"/>
    <property type="project" value="UniProtKB-KW"/>
</dbReference>
<reference evidence="1" key="1">
    <citation type="submission" date="2017-04" db="EMBL/GenBank/DDBJ databases">
        <title>Unexpected and diverse lifestyles within the genus Limnohabitans.</title>
        <authorList>
            <person name="Kasalicky V."/>
            <person name="Mehrshad M."/>
            <person name="Andrei S.-A."/>
            <person name="Salcher M."/>
            <person name="Kratochvilova H."/>
            <person name="Simek K."/>
            <person name="Ghai R."/>
        </authorList>
    </citation>
    <scope>NUCLEOTIDE SEQUENCE [LARGE SCALE GENOMIC DNA]</scope>
    <source>
        <strain evidence="1">II-D5</strain>
    </source>
</reference>
<evidence type="ECO:0000313" key="1">
    <source>
        <dbReference type="EMBL" id="PVE41849.1"/>
    </source>
</evidence>
<proteinExistence type="predicted"/>
<organism evidence="1 2">
    <name type="scientific">Limnohabitans planktonicus II-D5</name>
    <dbReference type="NCBI Taxonomy" id="1293045"/>
    <lineage>
        <taxon>Bacteria</taxon>
        <taxon>Pseudomonadati</taxon>
        <taxon>Pseudomonadota</taxon>
        <taxon>Betaproteobacteria</taxon>
        <taxon>Burkholderiales</taxon>
        <taxon>Comamonadaceae</taxon>
        <taxon>Limnohabitans</taxon>
    </lineage>
</organism>
<gene>
    <name evidence="1" type="ORF">H663_015265</name>
</gene>
<dbReference type="EMBL" id="LFYT02000023">
    <property type="protein sequence ID" value="PVE41849.1"/>
    <property type="molecule type" value="Genomic_DNA"/>
</dbReference>
<accession>A0A2T7UAZ1</accession>
<dbReference type="CDD" id="cd16439">
    <property type="entry name" value="beta_Kdo_transferase_KpsC_2"/>
    <property type="match status" value="1"/>
</dbReference>
<dbReference type="GO" id="GO:0000271">
    <property type="term" value="P:polysaccharide biosynthetic process"/>
    <property type="evidence" value="ECO:0007669"/>
    <property type="project" value="InterPro"/>
</dbReference>
<sequence>MPHGTIFAHGFSWRKRALLRQFTQRPDIVFVRHAAQVPEGATLLLWGAAAGPAGLGAGVKVVRLEDGFLRSVGLGADLTRPLSWVIDPLGIYFDARQPSALEDMLQSVVFSPALLERAAHFRRQVVASGLSKYNLSAAPWSRPDTPKPLVLVLGQVETDASIATGTLGIKTNMALLQAVRQARPDAWVVYKPHPDVVAGLRQAGAQEAQAMLWCNEVVLQASMSQMLDALNPQDEVHVMTSLTGFEALLRGIQVVCYGQPFYAGWGLTLDRQPHPRRTRRLSLDELVAAALLLYPVYVSRVSGQRCLPEQALQELLAWRGQSPGGVVWWRRWLRPLLARA</sequence>
<dbReference type="Pfam" id="PF05159">
    <property type="entry name" value="Capsule_synth"/>
    <property type="match status" value="2"/>
</dbReference>
<dbReference type="GO" id="GO:0015774">
    <property type="term" value="P:polysaccharide transport"/>
    <property type="evidence" value="ECO:0007669"/>
    <property type="project" value="InterPro"/>
</dbReference>
<evidence type="ECO:0000313" key="2">
    <source>
        <dbReference type="Proteomes" id="UP000037507"/>
    </source>
</evidence>
<keyword evidence="1" id="KW-0808">Transferase</keyword>
<protein>
    <submittedName>
        <fullName evidence="1">Beta-3-deoxy-D-manno-oct-2-ulosonic acid transferase</fullName>
    </submittedName>
</protein>
<dbReference type="OrthoDB" id="543755at2"/>
<dbReference type="InterPro" id="IPR007833">
    <property type="entry name" value="Capsule_polysaccharide_synth"/>
</dbReference>